<accession>A0A031LMK2</accession>
<dbReference type="RefSeq" id="WP_048099371.1">
    <property type="nucleotide sequence ID" value="NZ_JFZT01000039.1"/>
</dbReference>
<evidence type="ECO:0000256" key="3">
    <source>
        <dbReference type="ARBA" id="ARBA00015991"/>
    </source>
</evidence>
<evidence type="ECO:0000256" key="2">
    <source>
        <dbReference type="ARBA" id="ARBA00012150"/>
    </source>
</evidence>
<reference evidence="10 11" key="1">
    <citation type="submission" date="2014-03" db="EMBL/GenBank/DDBJ databases">
        <title>Draft genome sequence of the novel thermoacidophilic archaea Acidianus copahuensis ALE1 strain, isolated from Copahue volcanic area in Neuquen Argentina.</title>
        <authorList>
            <person name="Urbieta M.S."/>
            <person name="Rascovan N."/>
            <person name="Castro C."/>
            <person name="Revale S."/>
            <person name="Giaveno M.A."/>
            <person name="Vazquez M.P."/>
            <person name="Donati E.R."/>
        </authorList>
    </citation>
    <scope>NUCLEOTIDE SEQUENCE [LARGE SCALE GENOMIC DNA]</scope>
    <source>
        <strain evidence="10 11">ALE1</strain>
    </source>
</reference>
<evidence type="ECO:0000256" key="8">
    <source>
        <dbReference type="RuleBase" id="RU004168"/>
    </source>
</evidence>
<dbReference type="InterPro" id="IPR001792">
    <property type="entry name" value="Acylphosphatase-like_dom"/>
</dbReference>
<protein>
    <recommendedName>
        <fullName evidence="3 6">Acylphosphatase</fullName>
        <ecNumber evidence="2 6">3.6.1.7</ecNumber>
    </recommendedName>
</protein>
<feature type="active site" evidence="6">
    <location>
        <position position="19"/>
    </location>
</feature>
<dbReference type="PROSITE" id="PS00150">
    <property type="entry name" value="ACYLPHOSPHATASE_1"/>
    <property type="match status" value="1"/>
</dbReference>
<proteinExistence type="inferred from homology"/>
<evidence type="ECO:0000256" key="7">
    <source>
        <dbReference type="RuleBase" id="RU000553"/>
    </source>
</evidence>
<feature type="active site" evidence="6">
    <location>
        <position position="37"/>
    </location>
</feature>
<evidence type="ECO:0000313" key="10">
    <source>
        <dbReference type="EMBL" id="EZQ06838.1"/>
    </source>
</evidence>
<gene>
    <name evidence="10" type="ORF">CM19_05555</name>
</gene>
<evidence type="ECO:0000313" key="11">
    <source>
        <dbReference type="Proteomes" id="UP000024332"/>
    </source>
</evidence>
<dbReference type="STRING" id="1160895.CM19_05555"/>
<evidence type="ECO:0000256" key="1">
    <source>
        <dbReference type="ARBA" id="ARBA00005614"/>
    </source>
</evidence>
<dbReference type="InterPro" id="IPR017968">
    <property type="entry name" value="Acylphosphatase_CS"/>
</dbReference>
<dbReference type="GO" id="GO:0003998">
    <property type="term" value="F:acylphosphatase activity"/>
    <property type="evidence" value="ECO:0007669"/>
    <property type="project" value="UniProtKB-EC"/>
</dbReference>
<dbReference type="NCBIfam" id="NF011012">
    <property type="entry name" value="PRK14440.1"/>
    <property type="match status" value="1"/>
</dbReference>
<dbReference type="PANTHER" id="PTHR47268:SF4">
    <property type="entry name" value="ACYLPHOSPHATASE"/>
    <property type="match status" value="1"/>
</dbReference>
<dbReference type="EMBL" id="JFZT01000039">
    <property type="protein sequence ID" value="EZQ06838.1"/>
    <property type="molecule type" value="Genomic_DNA"/>
</dbReference>
<keyword evidence="11" id="KW-1185">Reference proteome</keyword>
<dbReference type="EC" id="3.6.1.7" evidence="2 6"/>
<name>A0A031LMK2_9CREN</name>
<comment type="similarity">
    <text evidence="1 8">Belongs to the acylphosphatase family.</text>
</comment>
<organism evidence="10 11">
    <name type="scientific">Candidatus Acidianus copahuensis</name>
    <dbReference type="NCBI Taxonomy" id="1160895"/>
    <lineage>
        <taxon>Archaea</taxon>
        <taxon>Thermoproteota</taxon>
        <taxon>Thermoprotei</taxon>
        <taxon>Sulfolobales</taxon>
        <taxon>Sulfolobaceae</taxon>
        <taxon>Acidianus</taxon>
    </lineage>
</organism>
<dbReference type="SUPFAM" id="SSF54975">
    <property type="entry name" value="Acylphosphatase/BLUF domain-like"/>
    <property type="match status" value="1"/>
</dbReference>
<dbReference type="Proteomes" id="UP000024332">
    <property type="component" value="Unassembled WGS sequence"/>
</dbReference>
<evidence type="ECO:0000256" key="6">
    <source>
        <dbReference type="PROSITE-ProRule" id="PRU00520"/>
    </source>
</evidence>
<dbReference type="PROSITE" id="PS51160">
    <property type="entry name" value="ACYLPHOSPHATASE_3"/>
    <property type="match status" value="1"/>
</dbReference>
<evidence type="ECO:0000259" key="9">
    <source>
        <dbReference type="PROSITE" id="PS51160"/>
    </source>
</evidence>
<feature type="domain" description="Acylphosphatase-like" evidence="9">
    <location>
        <begin position="4"/>
        <end position="90"/>
    </location>
</feature>
<dbReference type="Gene3D" id="3.30.70.100">
    <property type="match status" value="1"/>
</dbReference>
<dbReference type="FunFam" id="3.30.70.100:FF:000012">
    <property type="entry name" value="Acylphosphatase"/>
    <property type="match status" value="1"/>
</dbReference>
<dbReference type="AlphaFoldDB" id="A0A031LMK2"/>
<keyword evidence="4 6" id="KW-0378">Hydrolase</keyword>
<dbReference type="PANTHER" id="PTHR47268">
    <property type="entry name" value="ACYLPHOSPHATASE"/>
    <property type="match status" value="1"/>
</dbReference>
<comment type="caution">
    <text evidence="10">The sequence shown here is derived from an EMBL/GenBank/DDBJ whole genome shotgun (WGS) entry which is preliminary data.</text>
</comment>
<dbReference type="PROSITE" id="PS00151">
    <property type="entry name" value="ACYLPHOSPHATASE_2"/>
    <property type="match status" value="1"/>
</dbReference>
<dbReference type="OrthoDB" id="6643at2157"/>
<comment type="catalytic activity">
    <reaction evidence="5 6 7">
        <text>an acyl phosphate + H2O = a carboxylate + phosphate + H(+)</text>
        <dbReference type="Rhea" id="RHEA:14965"/>
        <dbReference type="ChEBI" id="CHEBI:15377"/>
        <dbReference type="ChEBI" id="CHEBI:15378"/>
        <dbReference type="ChEBI" id="CHEBI:29067"/>
        <dbReference type="ChEBI" id="CHEBI:43474"/>
        <dbReference type="ChEBI" id="CHEBI:59918"/>
        <dbReference type="EC" id="3.6.1.7"/>
    </reaction>
</comment>
<dbReference type="InterPro" id="IPR036046">
    <property type="entry name" value="Acylphosphatase-like_dom_sf"/>
</dbReference>
<evidence type="ECO:0000256" key="5">
    <source>
        <dbReference type="ARBA" id="ARBA00047645"/>
    </source>
</evidence>
<sequence length="90" mass="10239">MLKRMRVIVYGTVQGVGFRHFVQINAVRLGVKGYAKNLEDGTVEVIAEGYEESLAKLLEKIKQGPPMSEVTRTEVEFTEYKGEFDSFDTY</sequence>
<dbReference type="Pfam" id="PF00708">
    <property type="entry name" value="Acylphosphatase"/>
    <property type="match status" value="1"/>
</dbReference>
<dbReference type="InterPro" id="IPR020456">
    <property type="entry name" value="Acylphosphatase"/>
</dbReference>
<evidence type="ECO:0000256" key="4">
    <source>
        <dbReference type="ARBA" id="ARBA00022801"/>
    </source>
</evidence>